<evidence type="ECO:0000313" key="5">
    <source>
        <dbReference type="Proteomes" id="UP000683000"/>
    </source>
</evidence>
<gene>
    <name evidence="4" type="ORF">JVT61DRAFT_1723</name>
    <name evidence="3" type="ORF">JVT61DRAFT_7020</name>
</gene>
<dbReference type="AlphaFoldDB" id="A0A8I2YJF1"/>
<evidence type="ECO:0000256" key="1">
    <source>
        <dbReference type="SAM" id="MobiDB-lite"/>
    </source>
</evidence>
<feature type="chain" id="PRO_5036431507" evidence="2">
    <location>
        <begin position="18"/>
        <end position="257"/>
    </location>
</feature>
<feature type="region of interest" description="Disordered" evidence="1">
    <location>
        <begin position="163"/>
        <end position="182"/>
    </location>
</feature>
<dbReference type="EMBL" id="JAGFBS010000011">
    <property type="protein sequence ID" value="KAG6376706.1"/>
    <property type="molecule type" value="Genomic_DNA"/>
</dbReference>
<reference evidence="3" key="1">
    <citation type="submission" date="2021-03" db="EMBL/GenBank/DDBJ databases">
        <title>Evolutionary innovations through gain and loss of genes in the ectomycorrhizal Boletales.</title>
        <authorList>
            <person name="Wu G."/>
            <person name="Miyauchi S."/>
            <person name="Morin E."/>
            <person name="Yang Z.-L."/>
            <person name="Xu J."/>
            <person name="Martin F.M."/>
        </authorList>
    </citation>
    <scope>NUCLEOTIDE SEQUENCE</scope>
    <source>
        <strain evidence="3">BR01</strain>
    </source>
</reference>
<accession>A0A8I2YJF1</accession>
<keyword evidence="5" id="KW-1185">Reference proteome</keyword>
<dbReference type="EMBL" id="JAGFBS010000024">
    <property type="protein sequence ID" value="KAG6372974.1"/>
    <property type="molecule type" value="Genomic_DNA"/>
</dbReference>
<feature type="compositionally biased region" description="Low complexity" evidence="1">
    <location>
        <begin position="170"/>
        <end position="182"/>
    </location>
</feature>
<proteinExistence type="predicted"/>
<evidence type="ECO:0000313" key="4">
    <source>
        <dbReference type="EMBL" id="KAG6376706.1"/>
    </source>
</evidence>
<organism evidence="3 5">
    <name type="scientific">Boletus reticuloceps</name>
    <dbReference type="NCBI Taxonomy" id="495285"/>
    <lineage>
        <taxon>Eukaryota</taxon>
        <taxon>Fungi</taxon>
        <taxon>Dikarya</taxon>
        <taxon>Basidiomycota</taxon>
        <taxon>Agaricomycotina</taxon>
        <taxon>Agaricomycetes</taxon>
        <taxon>Agaricomycetidae</taxon>
        <taxon>Boletales</taxon>
        <taxon>Boletineae</taxon>
        <taxon>Boletaceae</taxon>
        <taxon>Boletoideae</taxon>
        <taxon>Boletus</taxon>
    </lineage>
</organism>
<name>A0A8I2YJF1_9AGAM</name>
<sequence length="257" mass="25620">MLPFLFVVLLSLQWVAGDTIPRIARQHKSAASPRVLSQLLVPSSPKFALRDNGDGCSDGFHACPNFSSACAPDGSFCCSSVTNCPNNTNCFGSDQCCPQDAQTCGGLACCDAGATCCNGNTDCCDSGSFCCNDSFGGCCSDGTSCIAGSFHCSSGGSGGNPPITAPSPLPSQSSLTQSPSVPTFSPPVVGTLPSTIGGVSPTFFLPSSSSTATASATSTVPGFGGLSGSPHSISLPSMGKTAGLAAVVCMIAYSAIF</sequence>
<comment type="caution">
    <text evidence="3">The sequence shown here is derived from an EMBL/GenBank/DDBJ whole genome shotgun (WGS) entry which is preliminary data.</text>
</comment>
<evidence type="ECO:0000256" key="2">
    <source>
        <dbReference type="SAM" id="SignalP"/>
    </source>
</evidence>
<evidence type="ECO:0000313" key="3">
    <source>
        <dbReference type="EMBL" id="KAG6372974.1"/>
    </source>
</evidence>
<dbReference type="OrthoDB" id="2957314at2759"/>
<feature type="signal peptide" evidence="2">
    <location>
        <begin position="1"/>
        <end position="17"/>
    </location>
</feature>
<keyword evidence="2" id="KW-0732">Signal</keyword>
<dbReference type="Proteomes" id="UP000683000">
    <property type="component" value="Unassembled WGS sequence"/>
</dbReference>
<protein>
    <submittedName>
        <fullName evidence="3">Uncharacterized protein</fullName>
    </submittedName>
</protein>